<dbReference type="SUPFAM" id="SSF53448">
    <property type="entry name" value="Nucleotide-diphospho-sugar transferases"/>
    <property type="match status" value="1"/>
</dbReference>
<keyword evidence="2" id="KW-1185">Reference proteome</keyword>
<name>A0A0B2WN43_METAS</name>
<protein>
    <submittedName>
        <fullName evidence="1">Glycosyltransferase family 8 protein</fullName>
    </submittedName>
</protein>
<reference evidence="1 2" key="1">
    <citation type="journal article" date="2014" name="Proc. Natl. Acad. Sci. U.S.A.">
        <title>Trajectory and genomic determinants of fungal-pathogen speciation and host adaptation.</title>
        <authorList>
            <person name="Hu X."/>
            <person name="Xiao G."/>
            <person name="Zheng P."/>
            <person name="Shang Y."/>
            <person name="Su Y."/>
            <person name="Zhang X."/>
            <person name="Liu X."/>
            <person name="Zhan S."/>
            <person name="St Leger R.J."/>
            <person name="Wang C."/>
        </authorList>
    </citation>
    <scope>NUCLEOTIDE SEQUENCE [LARGE SCALE GENOMIC DNA]</scope>
    <source>
        <strain evidence="1 2">ARSEF 1941</strain>
    </source>
</reference>
<dbReference type="HOGENOM" id="CLU_034860_1_0_1"/>
<dbReference type="Proteomes" id="UP000030816">
    <property type="component" value="Unassembled WGS sequence"/>
</dbReference>
<organism evidence="1 2">
    <name type="scientific">Metarhizium album (strain ARSEF 1941)</name>
    <dbReference type="NCBI Taxonomy" id="1081103"/>
    <lineage>
        <taxon>Eukaryota</taxon>
        <taxon>Fungi</taxon>
        <taxon>Dikarya</taxon>
        <taxon>Ascomycota</taxon>
        <taxon>Pezizomycotina</taxon>
        <taxon>Sordariomycetes</taxon>
        <taxon>Hypocreomycetidae</taxon>
        <taxon>Hypocreales</taxon>
        <taxon>Clavicipitaceae</taxon>
        <taxon>Metarhizium</taxon>
    </lineage>
</organism>
<keyword evidence="1" id="KW-0808">Transferase</keyword>
<dbReference type="GO" id="GO:0016740">
    <property type="term" value="F:transferase activity"/>
    <property type="evidence" value="ECO:0007669"/>
    <property type="project" value="UniProtKB-KW"/>
</dbReference>
<evidence type="ECO:0000313" key="1">
    <source>
        <dbReference type="EMBL" id="KHN94430.1"/>
    </source>
</evidence>
<gene>
    <name evidence="1" type="ORF">MAM_07746</name>
</gene>
<evidence type="ECO:0000313" key="2">
    <source>
        <dbReference type="Proteomes" id="UP000030816"/>
    </source>
</evidence>
<dbReference type="STRING" id="1081103.A0A0B2WN43"/>
<dbReference type="AlphaFoldDB" id="A0A0B2WN43"/>
<dbReference type="OrthoDB" id="2014201at2759"/>
<sequence length="349" mass="39836">MGVTTRKICRLVPLVPIIALLYFLVAAVRDGGVFPPPPGELSASLSPGVTDWSKFAYFQYVTTSDCLCNAVMIMETLDRLGTRAEKVVVYPSTMIAGDLETDDSHNARLLRRARNEYHVHLRPTQVQHRAVLDTYYEDSFTKLLVFNQTQYERVLHLDSDATVLRLMDELFLLPPCPVAMPRAYWLYPDDPKLASPLMLVQPSAAEFERNMAETEQAGRSEYDMEVVNALYGDRALVLPHRPYLMLTSELARDPDDHEAYLGTDREAWDPVAALGELKYLHFSEAPLPKPWGNISDEMREKFQPRCHVRDGAESCSERDIWNGIYTDFRHRREVRNTPLAPPCRSFPLC</sequence>
<accession>A0A0B2WN43</accession>
<dbReference type="PANTHER" id="PTHR11183">
    <property type="entry name" value="GLYCOGENIN SUBFAMILY MEMBER"/>
    <property type="match status" value="1"/>
</dbReference>
<dbReference type="Gene3D" id="3.90.550.10">
    <property type="entry name" value="Spore Coat Polysaccharide Biosynthesis Protein SpsA, Chain A"/>
    <property type="match status" value="1"/>
</dbReference>
<dbReference type="InterPro" id="IPR050587">
    <property type="entry name" value="GNT1/Glycosyltrans_8"/>
</dbReference>
<dbReference type="GeneID" id="63742201"/>
<dbReference type="InterPro" id="IPR029044">
    <property type="entry name" value="Nucleotide-diphossugar_trans"/>
</dbReference>
<proteinExistence type="predicted"/>
<comment type="caution">
    <text evidence="1">The sequence shown here is derived from an EMBL/GenBank/DDBJ whole genome shotgun (WGS) entry which is preliminary data.</text>
</comment>
<dbReference type="EMBL" id="AZHE01000035">
    <property type="protein sequence ID" value="KHN94430.1"/>
    <property type="molecule type" value="Genomic_DNA"/>
</dbReference>
<dbReference type="RefSeq" id="XP_040675496.1">
    <property type="nucleotide sequence ID" value="XM_040826544.1"/>
</dbReference>